<evidence type="ECO:0000259" key="1">
    <source>
        <dbReference type="Pfam" id="PF04233"/>
    </source>
</evidence>
<feature type="domain" description="Phage head morphogenesis" evidence="1">
    <location>
        <begin position="57"/>
        <end position="169"/>
    </location>
</feature>
<accession>A0A024HC35</accession>
<proteinExistence type="predicted"/>
<evidence type="ECO:0000313" key="3">
    <source>
        <dbReference type="Proteomes" id="UP000025241"/>
    </source>
</evidence>
<gene>
    <name evidence="2" type="ORF">PKB_0771</name>
</gene>
<dbReference type="InterPro" id="IPR006528">
    <property type="entry name" value="Phage_head_morphogenesis_dom"/>
</dbReference>
<dbReference type="Proteomes" id="UP000025241">
    <property type="component" value="Chromosome I"/>
</dbReference>
<name>A0A024HC35_PSEKB</name>
<reference evidence="2 3" key="2">
    <citation type="submission" date="2014-05" db="EMBL/GenBank/DDBJ databases">
        <title>Genome sequence of the 3-chlorobenzoate degrading bacterium Pseudomonas knackmussii B13 shows multiple evidence for horizontal gene transfer.</title>
        <authorList>
            <person name="Miyazaki R."/>
            <person name="Bertelli C."/>
            <person name="Falquet L."/>
            <person name="Robinson-Rechavi M."/>
            <person name="Gharib W."/>
            <person name="Roy S."/>
            <person name="Van der Meer J.R."/>
        </authorList>
    </citation>
    <scope>NUCLEOTIDE SEQUENCE [LARGE SCALE GENOMIC DNA]</scope>
    <source>
        <strain evidence="2 3">B13</strain>
    </source>
</reference>
<dbReference type="eggNOG" id="COG2369">
    <property type="taxonomic scope" value="Bacteria"/>
</dbReference>
<reference evidence="2 3" key="1">
    <citation type="submission" date="2013-03" db="EMBL/GenBank/DDBJ databases">
        <authorList>
            <person name="Linke B."/>
        </authorList>
    </citation>
    <scope>NUCLEOTIDE SEQUENCE [LARGE SCALE GENOMIC DNA]</scope>
    <source>
        <strain evidence="2 3">B13</strain>
    </source>
</reference>
<dbReference type="STRING" id="1301098.PKB_0771"/>
<dbReference type="KEGG" id="pkc:PKB_0771"/>
<dbReference type="HOGENOM" id="CLU_044450_1_0_6"/>
<dbReference type="PATRIC" id="fig|1301098.3.peg.775"/>
<organism evidence="2 3">
    <name type="scientific">Pseudomonas knackmussii (strain DSM 6978 / CCUG 54928 / LMG 23759 / B13)</name>
    <dbReference type="NCBI Taxonomy" id="1301098"/>
    <lineage>
        <taxon>Bacteria</taxon>
        <taxon>Pseudomonadati</taxon>
        <taxon>Pseudomonadota</taxon>
        <taxon>Gammaproteobacteria</taxon>
        <taxon>Pseudomonadales</taxon>
        <taxon>Pseudomonadaceae</taxon>
        <taxon>Pseudomonas</taxon>
    </lineage>
</organism>
<dbReference type="Pfam" id="PF04233">
    <property type="entry name" value="Phage_Mu_F"/>
    <property type="match status" value="1"/>
</dbReference>
<dbReference type="OrthoDB" id="9813502at2"/>
<dbReference type="EMBL" id="HG322950">
    <property type="protein sequence ID" value="CDF82139.1"/>
    <property type="molecule type" value="Genomic_DNA"/>
</dbReference>
<sequence length="416" mass="45220">MATAASYGSLAFKEQIAFFEAKNPSVNYATVRGAAHDQSFVSAGAHRADLVADLFAVVNQAIRDGLTLEEFRQDYYAVLDNYGWEPDGGRAWRAKVIYRTNLRTSYAAGRYAQLQAVKATRPYWGYHHSDAVEHPREQHLAWDGLKIHADNPWWKTHYPPSGFGCECYVTAYSLDEIHAMGKTGPDEPPAERMRNIFFRGETVQVPEGVDPGWDYAPGRAAFENQVQLTLEKTAPLPAVPAAKMNKQLLDEDSVETALQGSWSSWVDEVAAEPIVHGTARNVGTLSTETVAGMQQAGAEPQTALVSMDDVHLVPLVKAAQAEPPDNALSTVLTLAELVQLPQILAQPEAVLLDAVSSALIYVFDTGRDGGKVAMVVNYLLQGTSRSNLVQSGSVIGVEQLGQQLASGRLVLVEGTL</sequence>
<protein>
    <recommendedName>
        <fullName evidence="1">Phage head morphogenesis domain-containing protein</fullName>
    </recommendedName>
</protein>
<keyword evidence="3" id="KW-1185">Reference proteome</keyword>
<evidence type="ECO:0000313" key="2">
    <source>
        <dbReference type="EMBL" id="CDF82139.1"/>
    </source>
</evidence>
<dbReference type="AlphaFoldDB" id="A0A024HC35"/>
<dbReference type="RefSeq" id="WP_043249167.1">
    <property type="nucleotide sequence ID" value="NZ_HG322950.1"/>
</dbReference>